<gene>
    <name evidence="1" type="ORF">EAI_05039</name>
</gene>
<keyword evidence="2" id="KW-1185">Reference proteome</keyword>
<sequence>NGITMMDWPVFSPDANPIENVWSYL</sequence>
<feature type="non-terminal residue" evidence="1">
    <location>
        <position position="1"/>
    </location>
</feature>
<dbReference type="GO" id="GO:0003676">
    <property type="term" value="F:nucleic acid binding"/>
    <property type="evidence" value="ECO:0007669"/>
    <property type="project" value="InterPro"/>
</dbReference>
<dbReference type="AlphaFoldDB" id="E2C5W0"/>
<reference evidence="1 2" key="1">
    <citation type="journal article" date="2010" name="Science">
        <title>Genomic comparison of the ants Camponotus floridanus and Harpegnathos saltator.</title>
        <authorList>
            <person name="Bonasio R."/>
            <person name="Zhang G."/>
            <person name="Ye C."/>
            <person name="Mutti N.S."/>
            <person name="Fang X."/>
            <person name="Qin N."/>
            <person name="Donahue G."/>
            <person name="Yang P."/>
            <person name="Li Q."/>
            <person name="Li C."/>
            <person name="Zhang P."/>
            <person name="Huang Z."/>
            <person name="Berger S.L."/>
            <person name="Reinberg D."/>
            <person name="Wang J."/>
            <person name="Liebig J."/>
        </authorList>
    </citation>
    <scope>NUCLEOTIDE SEQUENCE [LARGE SCALE GENOMIC DNA]</scope>
    <source>
        <strain evidence="1 2">R22 G/1</strain>
    </source>
</reference>
<evidence type="ECO:0000313" key="1">
    <source>
        <dbReference type="EMBL" id="EFN76669.1"/>
    </source>
</evidence>
<dbReference type="InParanoid" id="E2C5W0"/>
<dbReference type="InterPro" id="IPR036397">
    <property type="entry name" value="RNaseH_sf"/>
</dbReference>
<evidence type="ECO:0008006" key="3">
    <source>
        <dbReference type="Google" id="ProtNLM"/>
    </source>
</evidence>
<name>E2C5W0_HARSA</name>
<evidence type="ECO:0000313" key="2">
    <source>
        <dbReference type="Proteomes" id="UP000008237"/>
    </source>
</evidence>
<dbReference type="Gene3D" id="3.30.420.10">
    <property type="entry name" value="Ribonuclease H-like superfamily/Ribonuclease H"/>
    <property type="match status" value="1"/>
</dbReference>
<feature type="non-terminal residue" evidence="1">
    <location>
        <position position="25"/>
    </location>
</feature>
<organism evidence="2">
    <name type="scientific">Harpegnathos saltator</name>
    <name type="common">Jerdon's jumping ant</name>
    <dbReference type="NCBI Taxonomy" id="610380"/>
    <lineage>
        <taxon>Eukaryota</taxon>
        <taxon>Metazoa</taxon>
        <taxon>Ecdysozoa</taxon>
        <taxon>Arthropoda</taxon>
        <taxon>Hexapoda</taxon>
        <taxon>Insecta</taxon>
        <taxon>Pterygota</taxon>
        <taxon>Neoptera</taxon>
        <taxon>Endopterygota</taxon>
        <taxon>Hymenoptera</taxon>
        <taxon>Apocrita</taxon>
        <taxon>Aculeata</taxon>
        <taxon>Formicoidea</taxon>
        <taxon>Formicidae</taxon>
        <taxon>Ponerinae</taxon>
        <taxon>Ponerini</taxon>
        <taxon>Harpegnathos</taxon>
    </lineage>
</organism>
<dbReference type="EMBL" id="GL452853">
    <property type="protein sequence ID" value="EFN76669.1"/>
    <property type="molecule type" value="Genomic_DNA"/>
</dbReference>
<accession>E2C5W0</accession>
<dbReference type="Proteomes" id="UP000008237">
    <property type="component" value="Unassembled WGS sequence"/>
</dbReference>
<proteinExistence type="predicted"/>
<protein>
    <recommendedName>
        <fullName evidence="3">Tc1-like transposase DDE domain-containing protein</fullName>
    </recommendedName>
</protein>